<dbReference type="EMBL" id="JADGJD010002167">
    <property type="protein sequence ID" value="KAJ3034391.1"/>
    <property type="molecule type" value="Genomic_DNA"/>
</dbReference>
<organism evidence="1 2">
    <name type="scientific">Rhizophlyctis rosea</name>
    <dbReference type="NCBI Taxonomy" id="64517"/>
    <lineage>
        <taxon>Eukaryota</taxon>
        <taxon>Fungi</taxon>
        <taxon>Fungi incertae sedis</taxon>
        <taxon>Chytridiomycota</taxon>
        <taxon>Chytridiomycota incertae sedis</taxon>
        <taxon>Chytridiomycetes</taxon>
        <taxon>Rhizophlyctidales</taxon>
        <taxon>Rhizophlyctidaceae</taxon>
        <taxon>Rhizophlyctis</taxon>
    </lineage>
</organism>
<protein>
    <submittedName>
        <fullName evidence="1">Uncharacterized protein</fullName>
    </submittedName>
</protein>
<keyword evidence="2" id="KW-1185">Reference proteome</keyword>
<reference evidence="1" key="1">
    <citation type="submission" date="2020-05" db="EMBL/GenBank/DDBJ databases">
        <title>Phylogenomic resolution of chytrid fungi.</title>
        <authorList>
            <person name="Stajich J.E."/>
            <person name="Amses K."/>
            <person name="Simmons R."/>
            <person name="Seto K."/>
            <person name="Myers J."/>
            <person name="Bonds A."/>
            <person name="Quandt C.A."/>
            <person name="Barry K."/>
            <person name="Liu P."/>
            <person name="Grigoriev I."/>
            <person name="Longcore J.E."/>
            <person name="James T.Y."/>
        </authorList>
    </citation>
    <scope>NUCLEOTIDE SEQUENCE</scope>
    <source>
        <strain evidence="1">JEL0318</strain>
    </source>
</reference>
<name>A0AAD5WWQ0_9FUNG</name>
<evidence type="ECO:0000313" key="1">
    <source>
        <dbReference type="EMBL" id="KAJ3034391.1"/>
    </source>
</evidence>
<dbReference type="AlphaFoldDB" id="A0AAD5WWQ0"/>
<comment type="caution">
    <text evidence="1">The sequence shown here is derived from an EMBL/GenBank/DDBJ whole genome shotgun (WGS) entry which is preliminary data.</text>
</comment>
<gene>
    <name evidence="1" type="ORF">HK097_004522</name>
</gene>
<dbReference type="Proteomes" id="UP001212841">
    <property type="component" value="Unassembled WGS sequence"/>
</dbReference>
<accession>A0AAD5WWQ0</accession>
<proteinExistence type="predicted"/>
<sequence>MSAQSSSQSSQAWFTAKSSNTSLPASSANGSSNHTQSFNAAAPLHSPTKLHKPADVLLHPEIRHNPIYTRFLSFKDLCDIVDTVIAKNKIMLYSPLVKLITKSAQTHATSSAFPPNVQYHVHFGVTVRTEQLLQTLALHEYVSFRGDGE</sequence>
<evidence type="ECO:0000313" key="2">
    <source>
        <dbReference type="Proteomes" id="UP001212841"/>
    </source>
</evidence>